<dbReference type="RefSeq" id="WP_009743932.1">
    <property type="nucleotide sequence ID" value="NZ_CP017298.1"/>
</dbReference>
<dbReference type="KEGG" id="phon:BH719_06105"/>
<dbReference type="PANTHER" id="PTHR22946:SF13">
    <property type="entry name" value="ALPHA_BETA HYDROLASE PSOB"/>
    <property type="match status" value="1"/>
</dbReference>
<evidence type="ECO:0000256" key="2">
    <source>
        <dbReference type="ARBA" id="ARBA00022801"/>
    </source>
</evidence>
<dbReference type="AlphaFoldDB" id="A0A1D8B2W6"/>
<gene>
    <name evidence="3" type="ORF">BH719_06105</name>
</gene>
<comment type="similarity">
    <text evidence="1">Belongs to the AB hydrolase superfamily.</text>
</comment>
<evidence type="ECO:0000313" key="4">
    <source>
        <dbReference type="Proteomes" id="UP000095214"/>
    </source>
</evidence>
<keyword evidence="2 3" id="KW-0378">Hydrolase</keyword>
<dbReference type="Proteomes" id="UP000095214">
    <property type="component" value="Chromosome"/>
</dbReference>
<dbReference type="GO" id="GO:0016787">
    <property type="term" value="F:hydrolase activity"/>
    <property type="evidence" value="ECO:0007669"/>
    <property type="project" value="UniProtKB-KW"/>
</dbReference>
<protein>
    <submittedName>
        <fullName evidence="3">Alpha/beta hydrolase</fullName>
    </submittedName>
</protein>
<name>A0A1D8B2W6_9ACTO</name>
<dbReference type="InterPro" id="IPR050261">
    <property type="entry name" value="FrsA_esterase"/>
</dbReference>
<organism evidence="3 4">
    <name type="scientific">Pauljensenia hongkongensis</name>
    <dbReference type="NCBI Taxonomy" id="178339"/>
    <lineage>
        <taxon>Bacteria</taxon>
        <taxon>Bacillati</taxon>
        <taxon>Actinomycetota</taxon>
        <taxon>Actinomycetes</taxon>
        <taxon>Actinomycetales</taxon>
        <taxon>Actinomycetaceae</taxon>
        <taxon>Pauljensenia</taxon>
    </lineage>
</organism>
<dbReference type="PANTHER" id="PTHR22946">
    <property type="entry name" value="DIENELACTONE HYDROLASE DOMAIN-CONTAINING PROTEIN-RELATED"/>
    <property type="match status" value="1"/>
</dbReference>
<dbReference type="EMBL" id="CP017298">
    <property type="protein sequence ID" value="AOS47472.1"/>
    <property type="molecule type" value="Genomic_DNA"/>
</dbReference>
<keyword evidence="4" id="KW-1185">Reference proteome</keyword>
<proteinExistence type="inferred from homology"/>
<accession>A0A1D8B2W6</accession>
<dbReference type="Gene3D" id="3.40.50.1820">
    <property type="entry name" value="alpha/beta hydrolase"/>
    <property type="match status" value="1"/>
</dbReference>
<dbReference type="InterPro" id="IPR029058">
    <property type="entry name" value="AB_hydrolase_fold"/>
</dbReference>
<dbReference type="SUPFAM" id="SSF53474">
    <property type="entry name" value="alpha/beta-Hydrolases"/>
    <property type="match status" value="1"/>
</dbReference>
<evidence type="ECO:0000313" key="3">
    <source>
        <dbReference type="EMBL" id="AOS47472.1"/>
    </source>
</evidence>
<sequence length="394" mass="43096">MFTHYTGNRQFDLQLNRSLGPVLDRAGVGRLAARVLPRIRSTGQITQFAGRLAARFESQGDTAAAWRLHSLAAFYLPVDDPRKRRFISAMSAAFDESHRGLALTRHAVPYGDGELTAMRWEANPADRARFPHAPTTLVMMNGFDGYAEEIMGFAERFPSRPFDIITFDGPGQGHTALAGMPLEPHWELPTNAVLDHFGLTSAAALGVSFGGYLVMRAAAHVPRISHVIAFDMMYRLLDGLTMPLPRPLRPLVAPVVERARPAWLIDAAMSIGPRASADIAWKLQQARALTGLSRPSDVLRALGAYTMEPLAGRIHQPCLVMAGDADQYVPFERLADVRRVLAGAESVDVEVFHRAQDPGMAEHCQIGDPGRAFAVMGEWLSAPRPPRSAPGPRA</sequence>
<reference evidence="3 4" key="1">
    <citation type="submission" date="2016-09" db="EMBL/GenBank/DDBJ databases">
        <title>Complete genome sequence of Actinomyces hongkongensis HKU8.</title>
        <authorList>
            <person name="Gao Y.-X."/>
            <person name="Zhou Y.-Y."/>
            <person name="Xie Y."/>
            <person name="Wang M."/>
            <person name="Wang S.-J."/>
            <person name="Shen S.-G."/>
        </authorList>
    </citation>
    <scope>NUCLEOTIDE SEQUENCE [LARGE SCALE GENOMIC DNA]</scope>
    <source>
        <strain evidence="3 4">HKU8</strain>
    </source>
</reference>
<dbReference type="OrthoDB" id="9765647at2"/>
<evidence type="ECO:0000256" key="1">
    <source>
        <dbReference type="ARBA" id="ARBA00008645"/>
    </source>
</evidence>
<dbReference type="STRING" id="178339.BH719_06105"/>